<dbReference type="AlphaFoldDB" id="A0A2U1MHI8"/>
<dbReference type="Proteomes" id="UP000245207">
    <property type="component" value="Unassembled WGS sequence"/>
</dbReference>
<evidence type="ECO:0000313" key="2">
    <source>
        <dbReference type="EMBL" id="PWA60678.1"/>
    </source>
</evidence>
<comment type="caution">
    <text evidence="2">The sequence shown here is derived from an EMBL/GenBank/DDBJ whole genome shotgun (WGS) entry which is preliminary data.</text>
</comment>
<evidence type="ECO:0000256" key="1">
    <source>
        <dbReference type="SAM" id="MobiDB-lite"/>
    </source>
</evidence>
<feature type="region of interest" description="Disordered" evidence="1">
    <location>
        <begin position="38"/>
        <end position="70"/>
    </location>
</feature>
<dbReference type="EMBL" id="PKPP01005292">
    <property type="protein sequence ID" value="PWA60678.1"/>
    <property type="molecule type" value="Genomic_DNA"/>
</dbReference>
<organism evidence="2 3">
    <name type="scientific">Artemisia annua</name>
    <name type="common">Sweet wormwood</name>
    <dbReference type="NCBI Taxonomy" id="35608"/>
    <lineage>
        <taxon>Eukaryota</taxon>
        <taxon>Viridiplantae</taxon>
        <taxon>Streptophyta</taxon>
        <taxon>Embryophyta</taxon>
        <taxon>Tracheophyta</taxon>
        <taxon>Spermatophyta</taxon>
        <taxon>Magnoliopsida</taxon>
        <taxon>eudicotyledons</taxon>
        <taxon>Gunneridae</taxon>
        <taxon>Pentapetalae</taxon>
        <taxon>asterids</taxon>
        <taxon>campanulids</taxon>
        <taxon>Asterales</taxon>
        <taxon>Asteraceae</taxon>
        <taxon>Asteroideae</taxon>
        <taxon>Anthemideae</taxon>
        <taxon>Artemisiinae</taxon>
        <taxon>Artemisia</taxon>
    </lineage>
</organism>
<gene>
    <name evidence="2" type="ORF">CTI12_AA379460</name>
</gene>
<protein>
    <submittedName>
        <fullName evidence="2">Uncharacterized protein</fullName>
    </submittedName>
</protein>
<reference evidence="2 3" key="1">
    <citation type="journal article" date="2018" name="Mol. Plant">
        <title>The genome of Artemisia annua provides insight into the evolution of Asteraceae family and artemisinin biosynthesis.</title>
        <authorList>
            <person name="Shen Q."/>
            <person name="Zhang L."/>
            <person name="Liao Z."/>
            <person name="Wang S."/>
            <person name="Yan T."/>
            <person name="Shi P."/>
            <person name="Liu M."/>
            <person name="Fu X."/>
            <person name="Pan Q."/>
            <person name="Wang Y."/>
            <person name="Lv Z."/>
            <person name="Lu X."/>
            <person name="Zhang F."/>
            <person name="Jiang W."/>
            <person name="Ma Y."/>
            <person name="Chen M."/>
            <person name="Hao X."/>
            <person name="Li L."/>
            <person name="Tang Y."/>
            <person name="Lv G."/>
            <person name="Zhou Y."/>
            <person name="Sun X."/>
            <person name="Brodelius P.E."/>
            <person name="Rose J.K.C."/>
            <person name="Tang K."/>
        </authorList>
    </citation>
    <scope>NUCLEOTIDE SEQUENCE [LARGE SCALE GENOMIC DNA]</scope>
    <source>
        <strain evidence="3">cv. Huhao1</strain>
        <tissue evidence="2">Leaf</tissue>
    </source>
</reference>
<proteinExistence type="predicted"/>
<sequence length="159" mass="18192">MMKCMLCGQKIELQQSETIEVKESDTFCENNGVTLDNFDTSDDIQIPSPTPQTDKLPTKSKSKKRKADEEDPIWSKIADSLYNIVHALDRNSKVIENSRPHVYTEKEIYEELQCLGLDREAIQPAYVFLLENPDKTRGLFGCPFEDRVLYLNTLMGLGK</sequence>
<evidence type="ECO:0000313" key="3">
    <source>
        <dbReference type="Proteomes" id="UP000245207"/>
    </source>
</evidence>
<keyword evidence="3" id="KW-1185">Reference proteome</keyword>
<accession>A0A2U1MHI8</accession>
<name>A0A2U1MHI8_ARTAN</name>
<dbReference type="OrthoDB" id="1434562at2759"/>